<name>A0ABM5G4H7_9SAUR</name>
<dbReference type="RefSeq" id="XP_072852550.1">
    <property type="nucleotide sequence ID" value="XM_072996449.1"/>
</dbReference>
<evidence type="ECO:0000256" key="1">
    <source>
        <dbReference type="SAM" id="MobiDB-lite"/>
    </source>
</evidence>
<sequence>MLATLCRDWCGLEKMEDKKYQLPGTQGPPEAESQKATVKAKRCLCPQGYYQGLVGSSKPLCPLGPPASLRGMLPENPENLRKCKSAENLFVFTAKPEQKPKSTRKLDCTLMWGDDEEEDELQYNCGQWSKRALQKPTGDALKSAEDVDGCVLAKPGFAGDADGPEDLMEEEISDEGFESDAQHQISQEKARDDEDDELECNGGHGPNGTDLKSADNVVSFSPTGESLGC</sequence>
<feature type="compositionally biased region" description="Polar residues" evidence="1">
    <location>
        <begin position="216"/>
        <end position="229"/>
    </location>
</feature>
<reference evidence="2" key="1">
    <citation type="submission" date="2025-05" db="UniProtKB">
        <authorList>
            <consortium name="RefSeq"/>
        </authorList>
    </citation>
    <scope>NUCLEOTIDE SEQUENCE [LARGE SCALE GENOMIC DNA]</scope>
</reference>
<dbReference type="Proteomes" id="UP001652642">
    <property type="component" value="Chromosome 1"/>
</dbReference>
<feature type="compositionally biased region" description="Acidic residues" evidence="1">
    <location>
        <begin position="162"/>
        <end position="178"/>
    </location>
</feature>
<feature type="region of interest" description="Disordered" evidence="1">
    <location>
        <begin position="155"/>
        <end position="229"/>
    </location>
</feature>
<evidence type="ECO:0000313" key="2">
    <source>
        <dbReference type="Proteomes" id="UP001652642"/>
    </source>
</evidence>
<gene>
    <name evidence="3" type="primary">LOC140706182</name>
</gene>
<organism evidence="2 3">
    <name type="scientific">Pogona vitticeps</name>
    <name type="common">central bearded dragon</name>
    <dbReference type="NCBI Taxonomy" id="103695"/>
    <lineage>
        <taxon>Eukaryota</taxon>
        <taxon>Metazoa</taxon>
        <taxon>Chordata</taxon>
        <taxon>Craniata</taxon>
        <taxon>Vertebrata</taxon>
        <taxon>Euteleostomi</taxon>
        <taxon>Lepidosauria</taxon>
        <taxon>Squamata</taxon>
        <taxon>Bifurcata</taxon>
        <taxon>Unidentata</taxon>
        <taxon>Episquamata</taxon>
        <taxon>Toxicofera</taxon>
        <taxon>Iguania</taxon>
        <taxon>Acrodonta</taxon>
        <taxon>Agamidae</taxon>
        <taxon>Amphibolurinae</taxon>
        <taxon>Pogona</taxon>
    </lineage>
</organism>
<accession>A0ABM5G4H7</accession>
<keyword evidence="2" id="KW-1185">Reference proteome</keyword>
<dbReference type="GeneID" id="140706182"/>
<proteinExistence type="predicted"/>
<reference evidence="3" key="2">
    <citation type="submission" date="2025-08" db="UniProtKB">
        <authorList>
            <consortium name="RefSeq"/>
        </authorList>
    </citation>
    <scope>IDENTIFICATION</scope>
</reference>
<protein>
    <submittedName>
        <fullName evidence="3">Uncharacterized protein</fullName>
    </submittedName>
</protein>
<evidence type="ECO:0000313" key="3">
    <source>
        <dbReference type="RefSeq" id="XP_072852550.1"/>
    </source>
</evidence>